<evidence type="ECO:0000256" key="3">
    <source>
        <dbReference type="ARBA" id="ARBA00011489"/>
    </source>
</evidence>
<evidence type="ECO:0000313" key="10">
    <source>
        <dbReference type="EMBL" id="KAG6537490.1"/>
    </source>
</evidence>
<proteinExistence type="inferred from homology"/>
<evidence type="ECO:0000259" key="9">
    <source>
        <dbReference type="Pfam" id="PF04535"/>
    </source>
</evidence>
<keyword evidence="7 8" id="KW-0472">Membrane</keyword>
<keyword evidence="6 8" id="KW-1133">Transmembrane helix</keyword>
<evidence type="ECO:0000256" key="8">
    <source>
        <dbReference type="RuleBase" id="RU361233"/>
    </source>
</evidence>
<feature type="transmembrane region" description="Helical" evidence="8">
    <location>
        <begin position="146"/>
        <end position="168"/>
    </location>
</feature>
<gene>
    <name evidence="10" type="ORF">ZIOFF_002584</name>
</gene>
<organism evidence="10 11">
    <name type="scientific">Zingiber officinale</name>
    <name type="common">Ginger</name>
    <name type="synonym">Amomum zingiber</name>
    <dbReference type="NCBI Taxonomy" id="94328"/>
    <lineage>
        <taxon>Eukaryota</taxon>
        <taxon>Viridiplantae</taxon>
        <taxon>Streptophyta</taxon>
        <taxon>Embryophyta</taxon>
        <taxon>Tracheophyta</taxon>
        <taxon>Spermatophyta</taxon>
        <taxon>Magnoliopsida</taxon>
        <taxon>Liliopsida</taxon>
        <taxon>Zingiberales</taxon>
        <taxon>Zingiberaceae</taxon>
        <taxon>Zingiber</taxon>
    </lineage>
</organism>
<keyword evidence="11" id="KW-1185">Reference proteome</keyword>
<dbReference type="EMBL" id="JACMSC010000001">
    <property type="protein sequence ID" value="KAG6537490.1"/>
    <property type="molecule type" value="Genomic_DNA"/>
</dbReference>
<comment type="similarity">
    <text evidence="2 8">Belongs to the Casparian strip membrane proteins (CASP) family.</text>
</comment>
<evidence type="ECO:0000256" key="4">
    <source>
        <dbReference type="ARBA" id="ARBA00022475"/>
    </source>
</evidence>
<feature type="domain" description="Casparian strip membrane protein" evidence="9">
    <location>
        <begin position="18"/>
        <end position="154"/>
    </location>
</feature>
<comment type="subunit">
    <text evidence="3 8">Homodimer and heterodimers.</text>
</comment>
<dbReference type="Pfam" id="PF04535">
    <property type="entry name" value="CASP_dom"/>
    <property type="match status" value="1"/>
</dbReference>
<dbReference type="PANTHER" id="PTHR33573">
    <property type="entry name" value="CASP-LIKE PROTEIN 4A4"/>
    <property type="match status" value="1"/>
</dbReference>
<name>A0A8J5IBS8_ZINOF</name>
<evidence type="ECO:0000256" key="5">
    <source>
        <dbReference type="ARBA" id="ARBA00022692"/>
    </source>
</evidence>
<evidence type="ECO:0000256" key="1">
    <source>
        <dbReference type="ARBA" id="ARBA00004651"/>
    </source>
</evidence>
<dbReference type="GO" id="GO:0005886">
    <property type="term" value="C:plasma membrane"/>
    <property type="evidence" value="ECO:0007669"/>
    <property type="project" value="UniProtKB-SubCell"/>
</dbReference>
<keyword evidence="4 8" id="KW-1003">Cell membrane</keyword>
<dbReference type="AlphaFoldDB" id="A0A8J5IBS8"/>
<feature type="transmembrane region" description="Helical" evidence="8">
    <location>
        <begin position="21"/>
        <end position="42"/>
    </location>
</feature>
<dbReference type="Proteomes" id="UP000734854">
    <property type="component" value="Unassembled WGS sequence"/>
</dbReference>
<dbReference type="InterPro" id="IPR006459">
    <property type="entry name" value="CASP/CASPL"/>
</dbReference>
<dbReference type="OrthoDB" id="755577at2759"/>
<sequence>MSEERESTISASSNHHNSLRFLELSLRLVATPLCAASLWLTVVNKQTSDSYGNVAFNNLSGLRYLVCINAISMAYSAASTLFCFFKCFDRDWILLIVDQLVAYLMVTSGSAAAEVLYLAREGDRKASWSEACSYFGRFCDRIKGSLALHLAALLSFIALALVSAYRVFSKFEAPSVSTTKEAAEVDQ</sequence>
<feature type="transmembrane region" description="Helical" evidence="8">
    <location>
        <begin position="62"/>
        <end position="85"/>
    </location>
</feature>
<comment type="subcellular location">
    <subcellularLocation>
        <location evidence="1 8">Cell membrane</location>
        <topology evidence="1 8">Multi-pass membrane protein</topology>
    </subcellularLocation>
</comment>
<keyword evidence="5 8" id="KW-0812">Transmembrane</keyword>
<dbReference type="PANTHER" id="PTHR33573:SF30">
    <property type="entry name" value="CASP-LIKE PROTEIN 2C1-RELATED"/>
    <property type="match status" value="1"/>
</dbReference>
<dbReference type="NCBIfam" id="TIGR01569">
    <property type="entry name" value="A_tha_TIGR01569"/>
    <property type="match status" value="1"/>
</dbReference>
<evidence type="ECO:0000313" key="11">
    <source>
        <dbReference type="Proteomes" id="UP000734854"/>
    </source>
</evidence>
<evidence type="ECO:0000256" key="2">
    <source>
        <dbReference type="ARBA" id="ARBA00007651"/>
    </source>
</evidence>
<reference evidence="10 11" key="1">
    <citation type="submission" date="2020-08" db="EMBL/GenBank/DDBJ databases">
        <title>Plant Genome Project.</title>
        <authorList>
            <person name="Zhang R.-G."/>
        </authorList>
    </citation>
    <scope>NUCLEOTIDE SEQUENCE [LARGE SCALE GENOMIC DNA]</scope>
    <source>
        <tissue evidence="10">Rhizome</tissue>
    </source>
</reference>
<evidence type="ECO:0000256" key="6">
    <source>
        <dbReference type="ARBA" id="ARBA00022989"/>
    </source>
</evidence>
<dbReference type="InterPro" id="IPR006702">
    <property type="entry name" value="CASP_dom"/>
</dbReference>
<evidence type="ECO:0000256" key="7">
    <source>
        <dbReference type="ARBA" id="ARBA00023136"/>
    </source>
</evidence>
<comment type="caution">
    <text evidence="10">The sequence shown here is derived from an EMBL/GenBank/DDBJ whole genome shotgun (WGS) entry which is preliminary data.</text>
</comment>
<accession>A0A8J5IBS8</accession>
<protein>
    <recommendedName>
        <fullName evidence="8">CASP-like protein</fullName>
    </recommendedName>
</protein>
<comment type="caution">
    <text evidence="8">Lacks conserved residue(s) required for the propagation of feature annotation.</text>
</comment>